<keyword evidence="3" id="KW-1185">Reference proteome</keyword>
<evidence type="ECO:0000313" key="3">
    <source>
        <dbReference type="Proteomes" id="UP000036403"/>
    </source>
</evidence>
<gene>
    <name evidence="2" type="ORF">RF55_21081</name>
</gene>
<protein>
    <submittedName>
        <fullName evidence="2">Uncharacterized protein</fullName>
    </submittedName>
</protein>
<feature type="non-terminal residue" evidence="2">
    <location>
        <position position="30"/>
    </location>
</feature>
<comment type="caution">
    <text evidence="2">The sequence shown here is derived from an EMBL/GenBank/DDBJ whole genome shotgun (WGS) entry which is preliminary data.</text>
</comment>
<feature type="compositionally biased region" description="Basic and acidic residues" evidence="1">
    <location>
        <begin position="17"/>
        <end position="30"/>
    </location>
</feature>
<name>A0A0J7JXY7_LASNI</name>
<feature type="region of interest" description="Disordered" evidence="1">
    <location>
        <begin position="1"/>
        <end position="30"/>
    </location>
</feature>
<evidence type="ECO:0000256" key="1">
    <source>
        <dbReference type="SAM" id="MobiDB-lite"/>
    </source>
</evidence>
<organism evidence="2 3">
    <name type="scientific">Lasius niger</name>
    <name type="common">Black garden ant</name>
    <dbReference type="NCBI Taxonomy" id="67767"/>
    <lineage>
        <taxon>Eukaryota</taxon>
        <taxon>Metazoa</taxon>
        <taxon>Ecdysozoa</taxon>
        <taxon>Arthropoda</taxon>
        <taxon>Hexapoda</taxon>
        <taxon>Insecta</taxon>
        <taxon>Pterygota</taxon>
        <taxon>Neoptera</taxon>
        <taxon>Endopterygota</taxon>
        <taxon>Hymenoptera</taxon>
        <taxon>Apocrita</taxon>
        <taxon>Aculeata</taxon>
        <taxon>Formicoidea</taxon>
        <taxon>Formicidae</taxon>
        <taxon>Formicinae</taxon>
        <taxon>Lasius</taxon>
        <taxon>Lasius</taxon>
    </lineage>
</organism>
<accession>A0A0J7JXY7</accession>
<reference evidence="2 3" key="1">
    <citation type="submission" date="2015-04" db="EMBL/GenBank/DDBJ databases">
        <title>Lasius niger genome sequencing.</title>
        <authorList>
            <person name="Konorov E.A."/>
            <person name="Nikitin M.A."/>
            <person name="Kirill M.V."/>
            <person name="Chang P."/>
        </authorList>
    </citation>
    <scope>NUCLEOTIDE SEQUENCE [LARGE SCALE GENOMIC DNA]</scope>
    <source>
        <tissue evidence="2">Whole</tissue>
    </source>
</reference>
<dbReference type="EMBL" id="LBMM01021577">
    <property type="protein sequence ID" value="KMQ83048.1"/>
    <property type="molecule type" value="Genomic_DNA"/>
</dbReference>
<dbReference type="AlphaFoldDB" id="A0A0J7JXY7"/>
<sequence>MCQSKTYRKQMRHKQEHKTAEHGDAAEDVD</sequence>
<proteinExistence type="predicted"/>
<evidence type="ECO:0000313" key="2">
    <source>
        <dbReference type="EMBL" id="KMQ83048.1"/>
    </source>
</evidence>
<dbReference type="Proteomes" id="UP000036403">
    <property type="component" value="Unassembled WGS sequence"/>
</dbReference>
<feature type="compositionally biased region" description="Basic residues" evidence="1">
    <location>
        <begin position="1"/>
        <end position="16"/>
    </location>
</feature>
<dbReference type="PaxDb" id="67767-A0A0J7JXY7"/>